<dbReference type="InterPro" id="IPR001387">
    <property type="entry name" value="Cro/C1-type_HTH"/>
</dbReference>
<protein>
    <submittedName>
        <fullName evidence="3">Transcriptional regulator, Cro/CI family</fullName>
    </submittedName>
</protein>
<dbReference type="CDD" id="cd00093">
    <property type="entry name" value="HTH_XRE"/>
    <property type="match status" value="1"/>
</dbReference>
<dbReference type="PANTHER" id="PTHR46558">
    <property type="entry name" value="TRACRIPTIONAL REGULATORY PROTEIN-RELATED-RELATED"/>
    <property type="match status" value="1"/>
</dbReference>
<dbReference type="RefSeq" id="WP_004234745.1">
    <property type="nucleotide sequence ID" value="NZ_ALYM01000001.1"/>
</dbReference>
<gene>
    <name evidence="3" type="ORF">SPJ1_0498</name>
</gene>
<dbReference type="PROSITE" id="PS50943">
    <property type="entry name" value="HTH_CROC1"/>
    <property type="match status" value="1"/>
</dbReference>
<keyword evidence="1" id="KW-0238">DNA-binding</keyword>
<dbReference type="PANTHER" id="PTHR46558:SF11">
    <property type="entry name" value="HTH-TYPE TRANSCRIPTIONAL REGULATOR XRE"/>
    <property type="match status" value="1"/>
</dbReference>
<sequence length="156" mass="18398">MNILKKLREESSLTQQELAKKIGVHYRTIQNWENGEVQIKSDKAEQLADYFGVSAAYLLGYSGDKKNEISDIEFNRLIWRYFDSFRGKEFDKGFLSKERSIVNDLNKIIEINEDTELSDDKKEEKISNLVNNLIRQFSLYSVFVREKIFELKNKND</sequence>
<reference evidence="3 4" key="1">
    <citation type="journal article" date="2013" name="PLoS ONE">
        <title>Comparative Genomic Characterization of Three Streptococcus parauberis Strains in Fish Pathogen, as Assessed by Wide-Genome Analyses.</title>
        <authorList>
            <person name="Nho S.W."/>
            <person name="Hikima J."/>
            <person name="Park S.B."/>
            <person name="Jang H.B."/>
            <person name="Cha I.S."/>
            <person name="Yasuike M."/>
            <person name="Nakamura Y."/>
            <person name="Fujiwara A."/>
            <person name="Sano M."/>
            <person name="Kanai K."/>
            <person name="Kondo H."/>
            <person name="Hirono I."/>
            <person name="Takeyama H."/>
            <person name="Aoki T."/>
            <person name="Jung T.S."/>
        </authorList>
    </citation>
    <scope>NUCLEOTIDE SEQUENCE [LARGE SCALE GENOMIC DNA]</scope>
    <source>
        <strain evidence="3 4">KRS-02083</strain>
    </source>
</reference>
<dbReference type="SUPFAM" id="SSF47413">
    <property type="entry name" value="lambda repressor-like DNA-binding domains"/>
    <property type="match status" value="1"/>
</dbReference>
<proteinExistence type="predicted"/>
<dbReference type="Pfam" id="PF01381">
    <property type="entry name" value="HTH_3"/>
    <property type="match status" value="1"/>
</dbReference>
<accession>A0ABN0IUY6</accession>
<name>A0ABN0IUY6_9STRE</name>
<comment type="caution">
    <text evidence="3">The sequence shown here is derived from an EMBL/GenBank/DDBJ whole genome shotgun (WGS) entry which is preliminary data.</text>
</comment>
<dbReference type="EMBL" id="ALYM01000001">
    <property type="protein sequence ID" value="EMG26536.1"/>
    <property type="molecule type" value="Genomic_DNA"/>
</dbReference>
<evidence type="ECO:0000313" key="3">
    <source>
        <dbReference type="EMBL" id="EMG26536.1"/>
    </source>
</evidence>
<dbReference type="InterPro" id="IPR010982">
    <property type="entry name" value="Lambda_DNA-bd_dom_sf"/>
</dbReference>
<dbReference type="Gene3D" id="1.10.260.40">
    <property type="entry name" value="lambda repressor-like DNA-binding domains"/>
    <property type="match status" value="1"/>
</dbReference>
<keyword evidence="4" id="KW-1185">Reference proteome</keyword>
<evidence type="ECO:0000259" key="2">
    <source>
        <dbReference type="PROSITE" id="PS50943"/>
    </source>
</evidence>
<dbReference type="SMART" id="SM00530">
    <property type="entry name" value="HTH_XRE"/>
    <property type="match status" value="1"/>
</dbReference>
<dbReference type="Proteomes" id="UP000011769">
    <property type="component" value="Unassembled WGS sequence"/>
</dbReference>
<evidence type="ECO:0000256" key="1">
    <source>
        <dbReference type="ARBA" id="ARBA00023125"/>
    </source>
</evidence>
<organism evidence="3 4">
    <name type="scientific">Streptococcus parauberis KRS-02083</name>
    <dbReference type="NCBI Taxonomy" id="1207545"/>
    <lineage>
        <taxon>Bacteria</taxon>
        <taxon>Bacillati</taxon>
        <taxon>Bacillota</taxon>
        <taxon>Bacilli</taxon>
        <taxon>Lactobacillales</taxon>
        <taxon>Streptococcaceae</taxon>
        <taxon>Streptococcus</taxon>
    </lineage>
</organism>
<feature type="domain" description="HTH cro/C1-type" evidence="2">
    <location>
        <begin position="4"/>
        <end position="58"/>
    </location>
</feature>
<evidence type="ECO:0000313" key="4">
    <source>
        <dbReference type="Proteomes" id="UP000011769"/>
    </source>
</evidence>